<name>I7GF68_MACFA</name>
<protein>
    <submittedName>
        <fullName evidence="1">Macaca fascicularis brain cDNA clone: QtrA-18883, similar to human small protein effector 1 of Cdc42 (SPEC1), mRNA, RefSeq: NM_020239.2</fullName>
    </submittedName>
</protein>
<proteinExistence type="evidence at transcript level"/>
<accession>I7GF68</accession>
<organism evidence="1">
    <name type="scientific">Macaca fascicularis</name>
    <name type="common">Crab-eating macaque</name>
    <name type="synonym">Cynomolgus monkey</name>
    <dbReference type="NCBI Taxonomy" id="9541"/>
    <lineage>
        <taxon>Eukaryota</taxon>
        <taxon>Metazoa</taxon>
        <taxon>Chordata</taxon>
        <taxon>Craniata</taxon>
        <taxon>Vertebrata</taxon>
        <taxon>Euteleostomi</taxon>
        <taxon>Mammalia</taxon>
        <taxon>Eutheria</taxon>
        <taxon>Euarchontoglires</taxon>
        <taxon>Primates</taxon>
        <taxon>Haplorrhini</taxon>
        <taxon>Catarrhini</taxon>
        <taxon>Cercopithecidae</taxon>
        <taxon>Cercopithecinae</taxon>
        <taxon>Macaca</taxon>
    </lineage>
</organism>
<sequence>MERFCHLENPILFPAQKKCCPYQIPP</sequence>
<reference evidence="1" key="1">
    <citation type="journal article" date="2007" name="PLoS Biol.">
        <title>Rate of evolution in brain-expressed genes in humans and other primates.</title>
        <authorList>
            <person name="Wang H.-Y."/>
            <person name="Chien H.-C."/>
            <person name="Osada N."/>
            <person name="Hashimoto K."/>
            <person name="Sugano S."/>
            <person name="Gojobori T."/>
            <person name="Chou C.-K."/>
            <person name="Tsai S.-F."/>
            <person name="Wu C.-I."/>
            <person name="Shen C.-K.J."/>
        </authorList>
    </citation>
    <scope>NUCLEOTIDE SEQUENCE</scope>
</reference>
<evidence type="ECO:0000313" key="1">
    <source>
        <dbReference type="EMBL" id="BAE91772.1"/>
    </source>
</evidence>
<dbReference type="AlphaFoldDB" id="I7GF68"/>
<dbReference type="EMBL" id="AB174710">
    <property type="protein sequence ID" value="BAE91772.1"/>
    <property type="molecule type" value="mRNA"/>
</dbReference>